<keyword evidence="1" id="KW-0997">Cell inner membrane</keyword>
<dbReference type="GO" id="GO:0009395">
    <property type="term" value="P:phospholipid catabolic process"/>
    <property type="evidence" value="ECO:0007669"/>
    <property type="project" value="UniProtKB-KW"/>
</dbReference>
<keyword evidence="1" id="KW-0479">Metal-binding</keyword>
<dbReference type="InterPro" id="IPR036681">
    <property type="entry name" value="PgpA-like_sf"/>
</dbReference>
<dbReference type="Proteomes" id="UP000294702">
    <property type="component" value="Unassembled WGS sequence"/>
</dbReference>
<dbReference type="PANTHER" id="PTHR36305">
    <property type="entry name" value="PHOSPHATIDYLGLYCEROPHOSPHATASE A"/>
    <property type="match status" value="1"/>
</dbReference>
<dbReference type="Pfam" id="PF04608">
    <property type="entry name" value="PgpA"/>
    <property type="match status" value="1"/>
</dbReference>
<proteinExistence type="predicted"/>
<protein>
    <recommendedName>
        <fullName evidence="1">Phosphatidylglycerophosphatase A</fullName>
        <ecNumber evidence="1">3.1.3.27</ecNumber>
    </recommendedName>
    <alternativeName>
        <fullName evidence="1">Phosphatidylglycerolphosphate phosphatase A</fullName>
    </alternativeName>
</protein>
<dbReference type="GO" id="GO:0008962">
    <property type="term" value="F:phosphatidylglycerophosphatase activity"/>
    <property type="evidence" value="ECO:0007669"/>
    <property type="project" value="UniProtKB-EC"/>
</dbReference>
<comment type="cofactor">
    <cofactor evidence="1">
        <name>Mg(2+)</name>
        <dbReference type="ChEBI" id="CHEBI:18420"/>
    </cofactor>
</comment>
<dbReference type="InterPro" id="IPR007686">
    <property type="entry name" value="YutG/PgpA"/>
</dbReference>
<dbReference type="PIRSF" id="PIRSF006162">
    <property type="entry name" value="PgpA"/>
    <property type="match status" value="1"/>
</dbReference>
<dbReference type="GO" id="GO:0005886">
    <property type="term" value="C:plasma membrane"/>
    <property type="evidence" value="ECO:0007669"/>
    <property type="project" value="UniProtKB-SubCell"/>
</dbReference>
<sequence>MAKNLTGLHLTNPIHFCAIGFGSGLLTPAPGTWGTLAGLLLGVLLLHFFSPAGFLLFTLLSFVLGCYFCGKTAKDMGVHDHGSIVWDEFVGIFCVLLAIPNLSWQWCLVAFVLFRLFDILKPYPIRYFDQKLHNGFGIMIDDVLAAGYSILLILGFRWLYSPFI</sequence>
<reference evidence="4 5" key="1">
    <citation type="submission" date="2019-03" db="EMBL/GenBank/DDBJ databases">
        <title>Genomic Encyclopedia of Type Strains, Phase IV (KMG-IV): sequencing the most valuable type-strain genomes for metagenomic binning, comparative biology and taxonomic classification.</title>
        <authorList>
            <person name="Goeker M."/>
        </authorList>
    </citation>
    <scope>NUCLEOTIDE SEQUENCE [LARGE SCALE GENOMIC DNA]</scope>
    <source>
        <strain evidence="4 5">DSM 15534</strain>
    </source>
</reference>
<keyword evidence="1" id="KW-1208">Phospholipid metabolism</keyword>
<keyword evidence="1" id="KW-0460">Magnesium</keyword>
<dbReference type="EMBL" id="SMFT01000001">
    <property type="protein sequence ID" value="TCK01522.1"/>
    <property type="molecule type" value="Genomic_DNA"/>
</dbReference>
<name>A0A4R1GBB1_9PAST</name>
<dbReference type="RefSeq" id="WP_132687831.1">
    <property type="nucleotide sequence ID" value="NZ_SMFT01000001.1"/>
</dbReference>
<keyword evidence="1" id="KW-0443">Lipid metabolism</keyword>
<dbReference type="UniPathway" id="UPA00084">
    <property type="reaction ID" value="UER00504"/>
</dbReference>
<accession>A0A4R1GBB1</accession>
<dbReference type="GO" id="GO:0046872">
    <property type="term" value="F:metal ion binding"/>
    <property type="evidence" value="ECO:0007669"/>
    <property type="project" value="UniProtKB-KW"/>
</dbReference>
<keyword evidence="1 2" id="KW-0472">Membrane</keyword>
<keyword evidence="1" id="KW-0595">Phospholipid degradation</keyword>
<evidence type="ECO:0000256" key="2">
    <source>
        <dbReference type="SAM" id="Phobius"/>
    </source>
</evidence>
<keyword evidence="1 2" id="KW-0812">Transmembrane</keyword>
<dbReference type="SUPFAM" id="SSF101307">
    <property type="entry name" value="YutG-like"/>
    <property type="match status" value="1"/>
</dbReference>
<keyword evidence="1" id="KW-0378">Hydrolase</keyword>
<evidence type="ECO:0000259" key="3">
    <source>
        <dbReference type="Pfam" id="PF04608"/>
    </source>
</evidence>
<keyword evidence="5" id="KW-1185">Reference proteome</keyword>
<comment type="subcellular location">
    <subcellularLocation>
        <location evidence="1">Cell inner membrane</location>
        <topology evidence="1">Multi-pass membrane protein</topology>
    </subcellularLocation>
</comment>
<dbReference type="GO" id="GO:0006655">
    <property type="term" value="P:phosphatidylglycerol biosynthetic process"/>
    <property type="evidence" value="ECO:0007669"/>
    <property type="project" value="UniProtKB-UniPathway"/>
</dbReference>
<dbReference type="AlphaFoldDB" id="A0A4R1GBB1"/>
<evidence type="ECO:0000256" key="1">
    <source>
        <dbReference type="PIRNR" id="PIRNR006162"/>
    </source>
</evidence>
<dbReference type="InterPro" id="IPR026037">
    <property type="entry name" value="PgpA"/>
</dbReference>
<dbReference type="EC" id="3.1.3.27" evidence="1"/>
<dbReference type="CDD" id="cd06971">
    <property type="entry name" value="PgpA"/>
    <property type="match status" value="1"/>
</dbReference>
<feature type="transmembrane region" description="Helical" evidence="2">
    <location>
        <begin position="36"/>
        <end position="69"/>
    </location>
</feature>
<evidence type="ECO:0000313" key="5">
    <source>
        <dbReference type="Proteomes" id="UP000294702"/>
    </source>
</evidence>
<comment type="function">
    <text evidence="1">Lipid phosphatase which dephosphorylates phosphatidylglycerophosphate (PGP) to phosphatidylglycerol (PG).</text>
</comment>
<comment type="caution">
    <text evidence="4">The sequence shown here is derived from an EMBL/GenBank/DDBJ whole genome shotgun (WGS) entry which is preliminary data.</text>
</comment>
<keyword evidence="2" id="KW-1133">Transmembrane helix</keyword>
<keyword evidence="1" id="KW-1003">Cell membrane</keyword>
<feature type="domain" description="YutG/PgpA" evidence="3">
    <location>
        <begin position="17"/>
        <end position="155"/>
    </location>
</feature>
<comment type="pathway">
    <text evidence="1">Phospholipid metabolism; phosphatidylglycerol biosynthesis; phosphatidylglycerol from CDP-diacylglycerol: step 2/2.</text>
</comment>
<keyword evidence="1" id="KW-0442">Lipid degradation</keyword>
<organism evidence="4 5">
    <name type="scientific">Volucribacter psittacicida</name>
    <dbReference type="NCBI Taxonomy" id="203482"/>
    <lineage>
        <taxon>Bacteria</taxon>
        <taxon>Pseudomonadati</taxon>
        <taxon>Pseudomonadota</taxon>
        <taxon>Gammaproteobacteria</taxon>
        <taxon>Pasteurellales</taxon>
        <taxon>Pasteurellaceae</taxon>
        <taxon>Volucribacter</taxon>
    </lineage>
</organism>
<feature type="transmembrane region" description="Helical" evidence="2">
    <location>
        <begin position="136"/>
        <end position="160"/>
    </location>
</feature>
<comment type="catalytic activity">
    <reaction evidence="1">
        <text>a 1,2-diacyl-sn-glycero-3-phospho-(1'-sn-glycero-3'-phosphate) + H2O = a 1,2-diacyl-sn-glycero-3-phospho-(1'-sn-glycerol) + phosphate</text>
        <dbReference type="Rhea" id="RHEA:33751"/>
        <dbReference type="ChEBI" id="CHEBI:15377"/>
        <dbReference type="ChEBI" id="CHEBI:43474"/>
        <dbReference type="ChEBI" id="CHEBI:60110"/>
        <dbReference type="ChEBI" id="CHEBI:64716"/>
        <dbReference type="EC" id="3.1.3.27"/>
    </reaction>
</comment>
<gene>
    <name evidence="4" type="ORF">EV694_0136</name>
</gene>
<dbReference type="PANTHER" id="PTHR36305:SF1">
    <property type="entry name" value="PHOSPHATIDYLGLYCEROPHOSPHATASE A"/>
    <property type="match status" value="1"/>
</dbReference>
<dbReference type="OrthoDB" id="9804091at2"/>
<evidence type="ECO:0000313" key="4">
    <source>
        <dbReference type="EMBL" id="TCK01522.1"/>
    </source>
</evidence>
<feature type="transmembrane region" description="Helical" evidence="2">
    <location>
        <begin position="89"/>
        <end position="116"/>
    </location>
</feature>